<gene>
    <name evidence="1" type="primary">Acey_s0011.g1358</name>
    <name evidence="1" type="synonym">Acey-K03E5.2</name>
    <name evidence="1" type="ORF">Y032_0011g1358</name>
</gene>
<reference evidence="2" key="1">
    <citation type="journal article" date="2015" name="Nat. Genet.">
        <title>The genome and transcriptome of the zoonotic hookworm Ancylostoma ceylanicum identify infection-specific gene families.</title>
        <authorList>
            <person name="Schwarz E.M."/>
            <person name="Hu Y."/>
            <person name="Antoshechkin I."/>
            <person name="Miller M.M."/>
            <person name="Sternberg P.W."/>
            <person name="Aroian R.V."/>
        </authorList>
    </citation>
    <scope>NUCLEOTIDE SEQUENCE</scope>
    <source>
        <strain evidence="2">HY135</strain>
    </source>
</reference>
<dbReference type="EMBL" id="JARK01001347">
    <property type="protein sequence ID" value="EYC25731.1"/>
    <property type="molecule type" value="Genomic_DNA"/>
</dbReference>
<dbReference type="PROSITE" id="PS01052">
    <property type="entry name" value="CALPONIN_1"/>
    <property type="match status" value="1"/>
</dbReference>
<evidence type="ECO:0000313" key="1">
    <source>
        <dbReference type="EMBL" id="EYC25731.1"/>
    </source>
</evidence>
<protein>
    <recommendedName>
        <fullName evidence="3">Calponin family repeat-containing domain protein</fullName>
    </recommendedName>
</protein>
<keyword evidence="2" id="KW-1185">Reference proteome</keyword>
<name>A0A016VEK8_9BILA</name>
<sequence length="166" mass="18538">MAAPQTAVAHEAGLKVTAVEVPSTDQNERRTRDGKWTLRQLRQTDAIVPLQSGTNQFDSQRGKTGFGMPRNVQTAVEFADDGKQWNIEQLRSSDATVRLQSGTNQFESQKIGLDVLCALIVVVLPRPRKTRDATAPLTTESLPQQRFWVVLIVVQHMLMLTNKKTN</sequence>
<dbReference type="PROSITE" id="PS51122">
    <property type="entry name" value="CALPONIN_2"/>
    <property type="match status" value="1"/>
</dbReference>
<proteinExistence type="predicted"/>
<evidence type="ECO:0000313" key="2">
    <source>
        <dbReference type="Proteomes" id="UP000024635"/>
    </source>
</evidence>
<accession>A0A016VEK8</accession>
<dbReference type="InterPro" id="IPR000557">
    <property type="entry name" value="Calponin_repeat"/>
</dbReference>
<evidence type="ECO:0008006" key="3">
    <source>
        <dbReference type="Google" id="ProtNLM"/>
    </source>
</evidence>
<dbReference type="OrthoDB" id="21595at2759"/>
<dbReference type="AlphaFoldDB" id="A0A016VEK8"/>
<organism evidence="1 2">
    <name type="scientific">Ancylostoma ceylanicum</name>
    <dbReference type="NCBI Taxonomy" id="53326"/>
    <lineage>
        <taxon>Eukaryota</taxon>
        <taxon>Metazoa</taxon>
        <taxon>Ecdysozoa</taxon>
        <taxon>Nematoda</taxon>
        <taxon>Chromadorea</taxon>
        <taxon>Rhabditida</taxon>
        <taxon>Rhabditina</taxon>
        <taxon>Rhabditomorpha</taxon>
        <taxon>Strongyloidea</taxon>
        <taxon>Ancylostomatidae</taxon>
        <taxon>Ancylostomatinae</taxon>
        <taxon>Ancylostoma</taxon>
    </lineage>
</organism>
<dbReference type="Proteomes" id="UP000024635">
    <property type="component" value="Unassembled WGS sequence"/>
</dbReference>
<dbReference type="Pfam" id="PF00402">
    <property type="entry name" value="Calponin"/>
    <property type="match status" value="1"/>
</dbReference>
<comment type="caution">
    <text evidence="1">The sequence shown here is derived from an EMBL/GenBank/DDBJ whole genome shotgun (WGS) entry which is preliminary data.</text>
</comment>